<feature type="domain" description="Carrier" evidence="3">
    <location>
        <begin position="556"/>
        <end position="638"/>
    </location>
</feature>
<dbReference type="Gene3D" id="3.40.50.720">
    <property type="entry name" value="NAD(P)-binding Rossmann-like Domain"/>
    <property type="match status" value="1"/>
</dbReference>
<dbReference type="GO" id="GO:0031177">
    <property type="term" value="F:phosphopantetheine binding"/>
    <property type="evidence" value="ECO:0007669"/>
    <property type="project" value="InterPro"/>
</dbReference>
<dbReference type="PROSITE" id="PS50075">
    <property type="entry name" value="CARRIER"/>
    <property type="match status" value="1"/>
</dbReference>
<evidence type="ECO:0000259" key="3">
    <source>
        <dbReference type="PROSITE" id="PS50075"/>
    </source>
</evidence>
<sequence>MGIPQYNEPSDDVPQVNSAEVLVQRFGRLNILDDLIRLRATDVEQVPILAYPKPSQDGYEYFTGEDLDCMVDQAVCALMELGIRPARKDGEIVALFTPSDLNMVVTFFALSRIGYTIMMLSPRLSAAACVSLLDKVGCDTLLYGQTASIRATVGEILRLKLVTCRPIIQRPSLEESFDGPSVIVLRRSRNREEQRNRIALILHSSGSTGTPKPLFLSHKALMTHPLRGPGFTSFNSLPWYHLHGLSTALQAMYMRKVAFMWDATLPLTASSVVAALEAAQPESVQGVPYLLQLLVDSSRGLDALRQCKLVTYGGAPCPDGLGDRLVAEGVRFGGSFGLTEAGLVAESITRPAGDPYWNYLRFFDNIRPYIWMKPIGQDLYEAVYLSGHPALTSSNSDEPPGSYHSRDVFSPHPSIADRWKYISRLDDRITLINGEKVLPLPIEGSIKQSPFIEEAVVVGVDRAVPGLLVFRSEGAQIFSDEEYLNLIWPTVKDANSRAEQFSQIAREMICVLPYGSVRPQTDKGSMIRAQVYIRYADEIEELYTRVEQKADGTLKVDLTTTEAHLMRLCRDELRLPIPDSRSEFFAVGVDSLKAIHLRRLILRDFKIEDSKSLSQNVVFETGNISTLAAHIGAIQDGQMIEEQDQVRVMQELITKHSSFRVHKPVLEPKKSRRGVILTGATGSMGAHTLQRLLNDDTVSVVYCLTRRDDPKQAVLDALAQKGLDVLSYRTNKIVALKSALHEPDLGLDQLTIDEMRDSVSLIIHTAWPVNFNLPLSSFEQHIQGLSNLIDLSLSVRMPAPAVMLFCSSISTALGSPSTNIEEGPIDDLSSVLDMGYARSKLVGEKIVSNARQSGARAFSLRIGQVSGHSKKGLWNDSEAIPLMIRSALTLKALPDINTTCSWLPADKLACSLLEIARACSINSLDEDTRDRTADDTVYNLCNSRTFTWLDLLKTLRQHGFAFETVPFNDWLRKLRESEAKGEEMINPAVKLADHYEEMYGGDSPRTPKTFLTDKAERDSMTLRNGRLRIVRDGILARYAQDWLKRWTAA</sequence>
<dbReference type="EMBL" id="CDMC01000014">
    <property type="protein sequence ID" value="CEL09389.1"/>
    <property type="molecule type" value="Genomic_DNA"/>
</dbReference>
<keyword evidence="5" id="KW-1185">Reference proteome</keyword>
<dbReference type="Pfam" id="PF00550">
    <property type="entry name" value="PP-binding"/>
    <property type="match status" value="1"/>
</dbReference>
<protein>
    <submittedName>
        <fullName evidence="4">Putative NRPS-like enzyme</fullName>
    </submittedName>
</protein>
<evidence type="ECO:0000256" key="2">
    <source>
        <dbReference type="ARBA" id="ARBA00022553"/>
    </source>
</evidence>
<dbReference type="SUPFAM" id="SSF56801">
    <property type="entry name" value="Acetyl-CoA synthetase-like"/>
    <property type="match status" value="1"/>
</dbReference>
<dbReference type="InterPro" id="IPR036736">
    <property type="entry name" value="ACP-like_sf"/>
</dbReference>
<dbReference type="STRING" id="454130.A0A0U5GE94"/>
<name>A0A0U5GE94_ASPCI</name>
<dbReference type="InterPro" id="IPR020806">
    <property type="entry name" value="PKS_PP-bd"/>
</dbReference>
<dbReference type="OMA" id="RKTAYMW"/>
<evidence type="ECO:0000256" key="1">
    <source>
        <dbReference type="ARBA" id="ARBA00022450"/>
    </source>
</evidence>
<evidence type="ECO:0000313" key="4">
    <source>
        <dbReference type="EMBL" id="CEL09389.1"/>
    </source>
</evidence>
<accession>A0A0U5GE94</accession>
<dbReference type="Proteomes" id="UP000054771">
    <property type="component" value="Unassembled WGS sequence"/>
</dbReference>
<dbReference type="SUPFAM" id="SSF51735">
    <property type="entry name" value="NAD(P)-binding Rossmann-fold domains"/>
    <property type="match status" value="1"/>
</dbReference>
<dbReference type="InterPro" id="IPR051414">
    <property type="entry name" value="Adenylate-forming_Reductase"/>
</dbReference>
<dbReference type="PANTHER" id="PTHR43439:SF2">
    <property type="entry name" value="ENZYME, PUTATIVE (JCVI)-RELATED"/>
    <property type="match status" value="1"/>
</dbReference>
<dbReference type="InterPro" id="IPR020845">
    <property type="entry name" value="AMP-binding_CS"/>
</dbReference>
<dbReference type="Pfam" id="PF00501">
    <property type="entry name" value="AMP-binding"/>
    <property type="match status" value="1"/>
</dbReference>
<dbReference type="InterPro" id="IPR013120">
    <property type="entry name" value="FAR_NAD-bd"/>
</dbReference>
<organism evidence="4 5">
    <name type="scientific">Aspergillus calidoustus</name>
    <dbReference type="NCBI Taxonomy" id="454130"/>
    <lineage>
        <taxon>Eukaryota</taxon>
        <taxon>Fungi</taxon>
        <taxon>Dikarya</taxon>
        <taxon>Ascomycota</taxon>
        <taxon>Pezizomycotina</taxon>
        <taxon>Eurotiomycetes</taxon>
        <taxon>Eurotiomycetidae</taxon>
        <taxon>Eurotiales</taxon>
        <taxon>Aspergillaceae</taxon>
        <taxon>Aspergillus</taxon>
        <taxon>Aspergillus subgen. Nidulantes</taxon>
    </lineage>
</organism>
<evidence type="ECO:0000313" key="5">
    <source>
        <dbReference type="Proteomes" id="UP000054771"/>
    </source>
</evidence>
<dbReference type="Pfam" id="PF23562">
    <property type="entry name" value="AMP-binding_C_3"/>
    <property type="match status" value="1"/>
</dbReference>
<dbReference type="InterPro" id="IPR009081">
    <property type="entry name" value="PP-bd_ACP"/>
</dbReference>
<gene>
    <name evidence="4" type="ORF">ASPCAL12525</name>
</gene>
<dbReference type="Gene3D" id="3.40.50.12780">
    <property type="entry name" value="N-terminal domain of ligase-like"/>
    <property type="match status" value="1"/>
</dbReference>
<dbReference type="PROSITE" id="PS00012">
    <property type="entry name" value="PHOSPHOPANTETHEINE"/>
    <property type="match status" value="1"/>
</dbReference>
<dbReference type="Pfam" id="PF07993">
    <property type="entry name" value="NAD_binding_4"/>
    <property type="match status" value="1"/>
</dbReference>
<proteinExistence type="predicted"/>
<dbReference type="SMART" id="SM00823">
    <property type="entry name" value="PKS_PP"/>
    <property type="match status" value="1"/>
</dbReference>
<dbReference type="AlphaFoldDB" id="A0A0U5GE94"/>
<dbReference type="Gene3D" id="1.10.1200.10">
    <property type="entry name" value="ACP-like"/>
    <property type="match status" value="1"/>
</dbReference>
<dbReference type="InterPro" id="IPR000873">
    <property type="entry name" value="AMP-dep_synth/lig_dom"/>
</dbReference>
<dbReference type="InterPro" id="IPR042099">
    <property type="entry name" value="ANL_N_sf"/>
</dbReference>
<reference evidence="5" key="1">
    <citation type="journal article" date="2016" name="Genome Announc.">
        <title>Draft genome sequences of fungus Aspergillus calidoustus.</title>
        <authorList>
            <person name="Horn F."/>
            <person name="Linde J."/>
            <person name="Mattern D.J."/>
            <person name="Walther G."/>
            <person name="Guthke R."/>
            <person name="Scherlach K."/>
            <person name="Martin K."/>
            <person name="Brakhage A.A."/>
            <person name="Petzke L."/>
            <person name="Valiante V."/>
        </authorList>
    </citation>
    <scope>NUCLEOTIDE SEQUENCE [LARGE SCALE GENOMIC DNA]</scope>
    <source>
        <strain evidence="5">SF006504</strain>
    </source>
</reference>
<dbReference type="SUPFAM" id="SSF47336">
    <property type="entry name" value="ACP-like"/>
    <property type="match status" value="1"/>
</dbReference>
<dbReference type="InterPro" id="IPR006162">
    <property type="entry name" value="Ppantetheine_attach_site"/>
</dbReference>
<keyword evidence="1" id="KW-0596">Phosphopantetheine</keyword>
<dbReference type="PANTHER" id="PTHR43439">
    <property type="entry name" value="PHENYLACETATE-COENZYME A LIGASE"/>
    <property type="match status" value="1"/>
</dbReference>
<dbReference type="InterPro" id="IPR036291">
    <property type="entry name" value="NAD(P)-bd_dom_sf"/>
</dbReference>
<dbReference type="PROSITE" id="PS00455">
    <property type="entry name" value="AMP_BINDING"/>
    <property type="match status" value="1"/>
</dbReference>
<keyword evidence="2" id="KW-0597">Phosphoprotein</keyword>
<dbReference type="OrthoDB" id="429813at2759"/>